<sequence length="628" mass="70669">MPTYNYGEVSHNSYNKPSGGEGDYRPQPTVVSVLSLLDQNPHEAIVSDEKSLEIFDFIKERFHDNGRAPVERLRDAILNGDRSQDTHMLSRTMMQAYIISYWVKFSDQVPIQHKPTFCPAKTERLLLIAMMTIGAACLDKAHGKQVTKAGAQLSNFLAWNLRLEIFKDPAFRPPAKLWVFQALLLLELYEKMYSTRDHHEYAHLFHATTITLMRRGRALIGKSPPDSPPRPDKGRSRHSSDEWWNDWITNEATRRVAFTAFIIDSIHGTMFGHSAMMAAHEMRLPLPCDDKLWKATSSAEVGRFEANAMSGSSRPISFLEGIKQTLGGTPVVTNSFGRTVLMAGLLSVGWHMNQRDLQINSLGNGISEALGGRDRWRSIMIRAFDTWKNDFDDSLLQRESQTYPRHSAERGEANHVFESCMVLHHLAHMAMHVDIVDCQIFARAKRLLGRAIGPQDLASVQRRMKDWAPTAKARDAAFYALKFLASVLLHPAKTRNNSFGGGFGGGFDGGFDGGEVYSARDDVLLNRAWVLYFAALVVWCYGFALEGPDADARAAKSPRDNLVAMREYLSQYSAINTPDVLRQMKGVNRNTPVLLVLQGSFEESRWELLNEGAILLRNCLSLNRGDHL</sequence>
<evidence type="ECO:0000256" key="1">
    <source>
        <dbReference type="ARBA" id="ARBA00004123"/>
    </source>
</evidence>
<dbReference type="GO" id="GO:0000978">
    <property type="term" value="F:RNA polymerase II cis-regulatory region sequence-specific DNA binding"/>
    <property type="evidence" value="ECO:0007669"/>
    <property type="project" value="InterPro"/>
</dbReference>
<proteinExistence type="predicted"/>
<dbReference type="PANTHER" id="PTHR40626">
    <property type="entry name" value="MIP31509P"/>
    <property type="match status" value="1"/>
</dbReference>
<dbReference type="CDD" id="cd12148">
    <property type="entry name" value="fungal_TF_MHR"/>
    <property type="match status" value="1"/>
</dbReference>
<keyword evidence="10" id="KW-1185">Reference proteome</keyword>
<organism evidence="9 10">
    <name type="scientific">Phyllachora maydis</name>
    <dbReference type="NCBI Taxonomy" id="1825666"/>
    <lineage>
        <taxon>Eukaryota</taxon>
        <taxon>Fungi</taxon>
        <taxon>Dikarya</taxon>
        <taxon>Ascomycota</taxon>
        <taxon>Pezizomycotina</taxon>
        <taxon>Sordariomycetes</taxon>
        <taxon>Sordariomycetidae</taxon>
        <taxon>Phyllachorales</taxon>
        <taxon>Phyllachoraceae</taxon>
        <taxon>Phyllachora</taxon>
    </lineage>
</organism>
<keyword evidence="4" id="KW-0863">Zinc-finger</keyword>
<dbReference type="GO" id="GO:0000785">
    <property type="term" value="C:chromatin"/>
    <property type="evidence" value="ECO:0007669"/>
    <property type="project" value="TreeGrafter"/>
</dbReference>
<evidence type="ECO:0000256" key="2">
    <source>
        <dbReference type="ARBA" id="ARBA00022723"/>
    </source>
</evidence>
<keyword evidence="5" id="KW-0862">Zinc</keyword>
<feature type="domain" description="Xylanolytic transcriptional activator regulatory" evidence="8">
    <location>
        <begin position="100"/>
        <end position="388"/>
    </location>
</feature>
<evidence type="ECO:0000313" key="10">
    <source>
        <dbReference type="Proteomes" id="UP001217918"/>
    </source>
</evidence>
<accession>A0AAD9MJW1</accession>
<dbReference type="PANTHER" id="PTHR40626:SF11">
    <property type="entry name" value="ZINC FINGER PROTEIN YPR022C"/>
    <property type="match status" value="1"/>
</dbReference>
<keyword evidence="2" id="KW-0479">Metal-binding</keyword>
<evidence type="ECO:0000259" key="8">
    <source>
        <dbReference type="Pfam" id="PF04082"/>
    </source>
</evidence>
<keyword evidence="3" id="KW-0677">Repeat</keyword>
<evidence type="ECO:0000256" key="3">
    <source>
        <dbReference type="ARBA" id="ARBA00022737"/>
    </source>
</evidence>
<dbReference type="InterPro" id="IPR051059">
    <property type="entry name" value="VerF-like"/>
</dbReference>
<dbReference type="InterPro" id="IPR007219">
    <property type="entry name" value="XnlR_reg_dom"/>
</dbReference>
<evidence type="ECO:0000313" key="9">
    <source>
        <dbReference type="EMBL" id="KAK2074326.1"/>
    </source>
</evidence>
<evidence type="ECO:0000256" key="5">
    <source>
        <dbReference type="ARBA" id="ARBA00022833"/>
    </source>
</evidence>
<dbReference type="GO" id="GO:0006351">
    <property type="term" value="P:DNA-templated transcription"/>
    <property type="evidence" value="ECO:0007669"/>
    <property type="project" value="InterPro"/>
</dbReference>
<gene>
    <name evidence="9" type="ORF">P8C59_008542</name>
</gene>
<dbReference type="GO" id="GO:0008270">
    <property type="term" value="F:zinc ion binding"/>
    <property type="evidence" value="ECO:0007669"/>
    <property type="project" value="UniProtKB-KW"/>
</dbReference>
<evidence type="ECO:0000256" key="7">
    <source>
        <dbReference type="SAM" id="MobiDB-lite"/>
    </source>
</evidence>
<protein>
    <recommendedName>
        <fullName evidence="8">Xylanolytic transcriptional activator regulatory domain-containing protein</fullName>
    </recommendedName>
</protein>
<dbReference type="Pfam" id="PF04082">
    <property type="entry name" value="Fungal_trans"/>
    <property type="match status" value="1"/>
</dbReference>
<name>A0AAD9MJW1_9PEZI</name>
<keyword evidence="6" id="KW-0539">Nucleus</keyword>
<evidence type="ECO:0000256" key="6">
    <source>
        <dbReference type="ARBA" id="ARBA00023242"/>
    </source>
</evidence>
<dbReference type="AlphaFoldDB" id="A0AAD9MJW1"/>
<dbReference type="GO" id="GO:0005634">
    <property type="term" value="C:nucleus"/>
    <property type="evidence" value="ECO:0007669"/>
    <property type="project" value="UniProtKB-SubCell"/>
</dbReference>
<feature type="region of interest" description="Disordered" evidence="7">
    <location>
        <begin position="1"/>
        <end position="25"/>
    </location>
</feature>
<reference evidence="9" key="1">
    <citation type="journal article" date="2023" name="Mol. Plant Microbe Interact.">
        <title>Elucidating the Obligate Nature and Biological Capacity of an Invasive Fungal Corn Pathogen.</title>
        <authorList>
            <person name="MacCready J.S."/>
            <person name="Roggenkamp E.M."/>
            <person name="Gdanetz K."/>
            <person name="Chilvers M.I."/>
        </authorList>
    </citation>
    <scope>NUCLEOTIDE SEQUENCE</scope>
    <source>
        <strain evidence="9">PM02</strain>
    </source>
</reference>
<feature type="compositionally biased region" description="Basic and acidic residues" evidence="7">
    <location>
        <begin position="229"/>
        <end position="240"/>
    </location>
</feature>
<dbReference type="Proteomes" id="UP001217918">
    <property type="component" value="Unassembled WGS sequence"/>
</dbReference>
<comment type="caution">
    <text evidence="9">The sequence shown here is derived from an EMBL/GenBank/DDBJ whole genome shotgun (WGS) entry which is preliminary data.</text>
</comment>
<dbReference type="EMBL" id="JAQQPM010000008">
    <property type="protein sequence ID" value="KAK2074326.1"/>
    <property type="molecule type" value="Genomic_DNA"/>
</dbReference>
<evidence type="ECO:0000256" key="4">
    <source>
        <dbReference type="ARBA" id="ARBA00022771"/>
    </source>
</evidence>
<dbReference type="GO" id="GO:0000981">
    <property type="term" value="F:DNA-binding transcription factor activity, RNA polymerase II-specific"/>
    <property type="evidence" value="ECO:0007669"/>
    <property type="project" value="InterPro"/>
</dbReference>
<feature type="region of interest" description="Disordered" evidence="7">
    <location>
        <begin position="219"/>
        <end position="240"/>
    </location>
</feature>
<comment type="subcellular location">
    <subcellularLocation>
        <location evidence="1">Nucleus</location>
    </subcellularLocation>
</comment>